<dbReference type="AlphaFoldDB" id="A0A379B7K2"/>
<evidence type="ECO:0000313" key="3">
    <source>
        <dbReference type="Proteomes" id="UP000254280"/>
    </source>
</evidence>
<name>A0A379B7K2_9PAST</name>
<accession>A0A379B7K2</accession>
<organism evidence="2 3">
    <name type="scientific">[Pasteurella] mairii</name>
    <dbReference type="NCBI Taxonomy" id="757"/>
    <lineage>
        <taxon>Bacteria</taxon>
        <taxon>Pseudomonadati</taxon>
        <taxon>Pseudomonadota</taxon>
        <taxon>Gammaproteobacteria</taxon>
        <taxon>Pasteurellales</taxon>
        <taxon>Pasteurellaceae</taxon>
    </lineage>
</organism>
<gene>
    <name evidence="2" type="ORF">NCTC10699_02307</name>
</gene>
<keyword evidence="3" id="KW-1185">Reference proteome</keyword>
<evidence type="ECO:0000313" key="2">
    <source>
        <dbReference type="EMBL" id="SUB34635.1"/>
    </source>
</evidence>
<feature type="domain" description="ESPR" evidence="1">
    <location>
        <begin position="4"/>
        <end position="25"/>
    </location>
</feature>
<evidence type="ECO:0000259" key="1">
    <source>
        <dbReference type="Pfam" id="PF13018"/>
    </source>
</evidence>
<dbReference type="InterPro" id="IPR024973">
    <property type="entry name" value="ESPR"/>
</dbReference>
<dbReference type="Proteomes" id="UP000254280">
    <property type="component" value="Unassembled WGS sequence"/>
</dbReference>
<dbReference type="EMBL" id="UGSS01000002">
    <property type="protein sequence ID" value="SUB34635.1"/>
    <property type="molecule type" value="Genomic_DNA"/>
</dbReference>
<dbReference type="Pfam" id="PF13018">
    <property type="entry name" value="ESPR"/>
    <property type="match status" value="1"/>
</dbReference>
<reference evidence="2 3" key="1">
    <citation type="submission" date="2018-06" db="EMBL/GenBank/DDBJ databases">
        <authorList>
            <consortium name="Pathogen Informatics"/>
            <person name="Doyle S."/>
        </authorList>
    </citation>
    <scope>NUCLEOTIDE SEQUENCE [LARGE SCALE GENOMIC DNA]</scope>
    <source>
        <strain evidence="2 3">NCTC10699</strain>
    </source>
</reference>
<protein>
    <recommendedName>
        <fullName evidence="1">ESPR domain-containing protein</fullName>
    </recommendedName>
</protein>
<proteinExistence type="predicted"/>
<sequence length="49" mass="5592">MKNVFKVIWDSSAQCWVAVSELARSLKLLPNLNKPFMSTFITTTISVFK</sequence>